<organism evidence="2 3">
    <name type="scientific">Steinernema carpocapsae</name>
    <name type="common">Entomopathogenic nematode</name>
    <dbReference type="NCBI Taxonomy" id="34508"/>
    <lineage>
        <taxon>Eukaryota</taxon>
        <taxon>Metazoa</taxon>
        <taxon>Ecdysozoa</taxon>
        <taxon>Nematoda</taxon>
        <taxon>Chromadorea</taxon>
        <taxon>Rhabditida</taxon>
        <taxon>Tylenchina</taxon>
        <taxon>Panagrolaimomorpha</taxon>
        <taxon>Strongyloidoidea</taxon>
        <taxon>Steinernematidae</taxon>
        <taxon>Steinernema</taxon>
    </lineage>
</organism>
<reference evidence="2 3" key="2">
    <citation type="journal article" date="2019" name="G3 (Bethesda)">
        <title>Hybrid Assembly of the Genome of the Entomopathogenic Nematode Steinernema carpocapsae Identifies the X-Chromosome.</title>
        <authorList>
            <person name="Serra L."/>
            <person name="Macchietto M."/>
            <person name="Macias-Munoz A."/>
            <person name="McGill C.J."/>
            <person name="Rodriguez I.M."/>
            <person name="Rodriguez B."/>
            <person name="Murad R."/>
            <person name="Mortazavi A."/>
        </authorList>
    </citation>
    <scope>NUCLEOTIDE SEQUENCE [LARGE SCALE GENOMIC DNA]</scope>
    <source>
        <strain evidence="2 3">ALL</strain>
    </source>
</reference>
<dbReference type="EMBL" id="AZBU02000004">
    <property type="protein sequence ID" value="TKR79852.1"/>
    <property type="molecule type" value="Genomic_DNA"/>
</dbReference>
<evidence type="ECO:0000256" key="1">
    <source>
        <dbReference type="SAM" id="MobiDB-lite"/>
    </source>
</evidence>
<name>A0A4U5NBG0_STECR</name>
<keyword evidence="3" id="KW-1185">Reference proteome</keyword>
<protein>
    <submittedName>
        <fullName evidence="2">Uncharacterized protein</fullName>
    </submittedName>
</protein>
<comment type="caution">
    <text evidence="2">The sequence shown here is derived from an EMBL/GenBank/DDBJ whole genome shotgun (WGS) entry which is preliminary data.</text>
</comment>
<feature type="compositionally biased region" description="Polar residues" evidence="1">
    <location>
        <begin position="1"/>
        <end position="16"/>
    </location>
</feature>
<accession>A0A4U5NBG0</accession>
<proteinExistence type="predicted"/>
<dbReference type="AlphaFoldDB" id="A0A4U5NBG0"/>
<evidence type="ECO:0000313" key="3">
    <source>
        <dbReference type="Proteomes" id="UP000298663"/>
    </source>
</evidence>
<dbReference type="Proteomes" id="UP000298663">
    <property type="component" value="Unassembled WGS sequence"/>
</dbReference>
<reference evidence="2 3" key="1">
    <citation type="journal article" date="2015" name="Genome Biol.">
        <title>Comparative genomics of Steinernema reveals deeply conserved gene regulatory networks.</title>
        <authorList>
            <person name="Dillman A.R."/>
            <person name="Macchietto M."/>
            <person name="Porter C.F."/>
            <person name="Rogers A."/>
            <person name="Williams B."/>
            <person name="Antoshechkin I."/>
            <person name="Lee M.M."/>
            <person name="Goodwin Z."/>
            <person name="Lu X."/>
            <person name="Lewis E.E."/>
            <person name="Goodrich-Blair H."/>
            <person name="Stock S.P."/>
            <person name="Adams B.J."/>
            <person name="Sternberg P.W."/>
            <person name="Mortazavi A."/>
        </authorList>
    </citation>
    <scope>NUCLEOTIDE SEQUENCE [LARGE SCALE GENOMIC DNA]</scope>
    <source>
        <strain evidence="2 3">ALL</strain>
    </source>
</reference>
<feature type="region of interest" description="Disordered" evidence="1">
    <location>
        <begin position="1"/>
        <end position="21"/>
    </location>
</feature>
<evidence type="ECO:0000313" key="2">
    <source>
        <dbReference type="EMBL" id="TKR79852.1"/>
    </source>
</evidence>
<sequence>MKARKTGQNTGSQWNGSRRLHKRGLAESREFANFWIKDRKDQPFILKISIRFSVDGDIAKSEIHKEF</sequence>
<gene>
    <name evidence="2" type="ORF">L596_014011</name>
</gene>